<organism evidence="2 3">
    <name type="scientific">Potamilus streckersoni</name>
    <dbReference type="NCBI Taxonomy" id="2493646"/>
    <lineage>
        <taxon>Eukaryota</taxon>
        <taxon>Metazoa</taxon>
        <taxon>Spiralia</taxon>
        <taxon>Lophotrochozoa</taxon>
        <taxon>Mollusca</taxon>
        <taxon>Bivalvia</taxon>
        <taxon>Autobranchia</taxon>
        <taxon>Heteroconchia</taxon>
        <taxon>Palaeoheterodonta</taxon>
        <taxon>Unionida</taxon>
        <taxon>Unionoidea</taxon>
        <taxon>Unionidae</taxon>
        <taxon>Ambleminae</taxon>
        <taxon>Lampsilini</taxon>
        <taxon>Potamilus</taxon>
    </lineage>
</organism>
<reference evidence="2" key="3">
    <citation type="submission" date="2023-05" db="EMBL/GenBank/DDBJ databases">
        <authorList>
            <person name="Smith C.H."/>
        </authorList>
    </citation>
    <scope>NUCLEOTIDE SEQUENCE</scope>
    <source>
        <strain evidence="2">CHS0354</strain>
        <tissue evidence="2">Mantle</tissue>
    </source>
</reference>
<name>A0AAE0RNG8_9BIVA</name>
<dbReference type="EMBL" id="JAEAOA010000897">
    <property type="protein sequence ID" value="KAK3576761.1"/>
    <property type="molecule type" value="Genomic_DNA"/>
</dbReference>
<keyword evidence="1" id="KW-1133">Transmembrane helix</keyword>
<keyword evidence="1" id="KW-0812">Transmembrane</keyword>
<reference evidence="2" key="2">
    <citation type="journal article" date="2021" name="Genome Biol. Evol.">
        <title>Developing a high-quality reference genome for a parasitic bivalve with doubly uniparental inheritance (Bivalvia: Unionida).</title>
        <authorList>
            <person name="Smith C.H."/>
        </authorList>
    </citation>
    <scope>NUCLEOTIDE SEQUENCE</scope>
    <source>
        <strain evidence="2">CHS0354</strain>
        <tissue evidence="2">Mantle</tissue>
    </source>
</reference>
<protein>
    <submittedName>
        <fullName evidence="2">Uncharacterized protein</fullName>
    </submittedName>
</protein>
<keyword evidence="3" id="KW-1185">Reference proteome</keyword>
<evidence type="ECO:0000256" key="1">
    <source>
        <dbReference type="SAM" id="Phobius"/>
    </source>
</evidence>
<dbReference type="AlphaFoldDB" id="A0AAE0RNG8"/>
<feature type="transmembrane region" description="Helical" evidence="1">
    <location>
        <begin position="38"/>
        <end position="63"/>
    </location>
</feature>
<gene>
    <name evidence="2" type="ORF">CHS0354_014575</name>
</gene>
<evidence type="ECO:0000313" key="3">
    <source>
        <dbReference type="Proteomes" id="UP001195483"/>
    </source>
</evidence>
<evidence type="ECO:0000313" key="2">
    <source>
        <dbReference type="EMBL" id="KAK3576761.1"/>
    </source>
</evidence>
<accession>A0AAE0RNG8</accession>
<sequence>MSGHSLRIWRVAVFILISRQRIWTKLAQTFLQQMADKLMSLIGLIVFTVYQASSLIISCTAAISRSQPSFRAWVFLHGLTATTKLRYYRELPLQTLSSEKLPVNFSHSNQLQRIYRQLTQMLQNR</sequence>
<proteinExistence type="predicted"/>
<reference evidence="2" key="1">
    <citation type="journal article" date="2021" name="Genome Biol. Evol.">
        <title>A High-Quality Reference Genome for a Parasitic Bivalve with Doubly Uniparental Inheritance (Bivalvia: Unionida).</title>
        <authorList>
            <person name="Smith C.H."/>
        </authorList>
    </citation>
    <scope>NUCLEOTIDE SEQUENCE</scope>
    <source>
        <strain evidence="2">CHS0354</strain>
    </source>
</reference>
<dbReference type="Proteomes" id="UP001195483">
    <property type="component" value="Unassembled WGS sequence"/>
</dbReference>
<comment type="caution">
    <text evidence="2">The sequence shown here is derived from an EMBL/GenBank/DDBJ whole genome shotgun (WGS) entry which is preliminary data.</text>
</comment>
<keyword evidence="1" id="KW-0472">Membrane</keyword>